<dbReference type="EMBL" id="JAIXCQ010000003">
    <property type="protein sequence ID" value="MCA5893042.1"/>
    <property type="molecule type" value="Genomic_DNA"/>
</dbReference>
<dbReference type="Pfam" id="PF17912">
    <property type="entry name" value="OB_MalK"/>
    <property type="match status" value="1"/>
</dbReference>
<dbReference type="Pfam" id="PF00005">
    <property type="entry name" value="ABC_tran"/>
    <property type="match status" value="1"/>
</dbReference>
<sequence>MATVTFDHATRIYPGTERPAVDQLNLHIEDGEFLVLVGPSGCGKSTSLRMLAGLEDVNGGSIFIGDRDVTDVQPKDRDIAMVFQNYALYPHMSVADNMGFALKIAGKPKAEIRERVEEAAKILDLTEYLDRKPKALSGGQRQRVAMGRAIVRQPQVFLMDEPLSNLDAKLRVQTRTQIASLQRRLGVTTVYVTHDQTEALTMGDRIAVLEGGLLQQVGTPREMYDTPQNVFVAGFIGSPAMNLGTFEIKDGAAQLGAASVPIERSVIDGLTEADNNRITVGFRPEALDVVGAGSQGAFDVKVNLVEELGSDAFVYGDLQSSTADLHSGSSDQVIVRIDPREVPMKGDTIHVAIKPGKAHLFSAATGNRLS</sequence>
<protein>
    <submittedName>
        <fullName evidence="5">Sn-glycerol-3-phosphate ABC transporter ATP-binding protein UgpC</fullName>
    </submittedName>
</protein>
<proteinExistence type="predicted"/>
<keyword evidence="6" id="KW-1185">Reference proteome</keyword>
<dbReference type="SUPFAM" id="SSF52540">
    <property type="entry name" value="P-loop containing nucleoside triphosphate hydrolases"/>
    <property type="match status" value="1"/>
</dbReference>
<dbReference type="NCBIfam" id="NF008653">
    <property type="entry name" value="PRK11650.1"/>
    <property type="match status" value="1"/>
</dbReference>
<keyword evidence="1" id="KW-0813">Transport</keyword>
<dbReference type="InterPro" id="IPR027417">
    <property type="entry name" value="P-loop_NTPase"/>
</dbReference>
<comment type="caution">
    <text evidence="5">The sequence shown here is derived from an EMBL/GenBank/DDBJ whole genome shotgun (WGS) entry which is preliminary data.</text>
</comment>
<dbReference type="InterPro" id="IPR040582">
    <property type="entry name" value="OB_MalK-like"/>
</dbReference>
<dbReference type="PANTHER" id="PTHR43875">
    <property type="entry name" value="MALTODEXTRIN IMPORT ATP-BINDING PROTEIN MSMX"/>
    <property type="match status" value="1"/>
</dbReference>
<evidence type="ECO:0000313" key="6">
    <source>
        <dbReference type="Proteomes" id="UP001319870"/>
    </source>
</evidence>
<dbReference type="InterPro" id="IPR008995">
    <property type="entry name" value="Mo/tungstate-bd_C_term_dom"/>
</dbReference>
<dbReference type="InterPro" id="IPR003593">
    <property type="entry name" value="AAA+_ATPase"/>
</dbReference>
<name>A0ABS7ZDC4_9MICO</name>
<dbReference type="PROSITE" id="PS00211">
    <property type="entry name" value="ABC_TRANSPORTER_1"/>
    <property type="match status" value="1"/>
</dbReference>
<evidence type="ECO:0000256" key="2">
    <source>
        <dbReference type="ARBA" id="ARBA00022741"/>
    </source>
</evidence>
<feature type="domain" description="ABC transporter" evidence="4">
    <location>
        <begin position="4"/>
        <end position="236"/>
    </location>
</feature>
<keyword evidence="2" id="KW-0547">Nucleotide-binding</keyword>
<organism evidence="5 6">
    <name type="scientific">Isoptericola luteus</name>
    <dbReference type="NCBI Taxonomy" id="2879484"/>
    <lineage>
        <taxon>Bacteria</taxon>
        <taxon>Bacillati</taxon>
        <taxon>Actinomycetota</taxon>
        <taxon>Actinomycetes</taxon>
        <taxon>Micrococcales</taxon>
        <taxon>Promicromonosporaceae</taxon>
        <taxon>Isoptericola</taxon>
    </lineage>
</organism>
<evidence type="ECO:0000256" key="1">
    <source>
        <dbReference type="ARBA" id="ARBA00022448"/>
    </source>
</evidence>
<dbReference type="PROSITE" id="PS50893">
    <property type="entry name" value="ABC_TRANSPORTER_2"/>
    <property type="match status" value="1"/>
</dbReference>
<dbReference type="SMART" id="SM00382">
    <property type="entry name" value="AAA"/>
    <property type="match status" value="1"/>
</dbReference>
<dbReference type="Gene3D" id="3.40.50.300">
    <property type="entry name" value="P-loop containing nucleotide triphosphate hydrolases"/>
    <property type="match status" value="1"/>
</dbReference>
<dbReference type="CDD" id="cd03301">
    <property type="entry name" value="ABC_MalK_N"/>
    <property type="match status" value="1"/>
</dbReference>
<dbReference type="SUPFAM" id="SSF50331">
    <property type="entry name" value="MOP-like"/>
    <property type="match status" value="1"/>
</dbReference>
<evidence type="ECO:0000313" key="5">
    <source>
        <dbReference type="EMBL" id="MCA5893042.1"/>
    </source>
</evidence>
<dbReference type="InterPro" id="IPR012340">
    <property type="entry name" value="NA-bd_OB-fold"/>
</dbReference>
<reference evidence="5 6" key="1">
    <citation type="submission" date="2021-09" db="EMBL/GenBank/DDBJ databases">
        <title>Isoptericola luteus sp. nov., a novel bacterium isolated from Harbin, the capital city of Heilongjiang province.</title>
        <authorList>
            <person name="Li J."/>
        </authorList>
    </citation>
    <scope>NUCLEOTIDE SEQUENCE [LARGE SCALE GENOMIC DNA]</scope>
    <source>
        <strain evidence="5 6">NEAU-Y5</strain>
    </source>
</reference>
<dbReference type="Gene3D" id="2.40.50.140">
    <property type="entry name" value="Nucleic acid-binding proteins"/>
    <property type="match status" value="1"/>
</dbReference>
<dbReference type="Proteomes" id="UP001319870">
    <property type="component" value="Unassembled WGS sequence"/>
</dbReference>
<dbReference type="GO" id="GO:0005524">
    <property type="term" value="F:ATP binding"/>
    <property type="evidence" value="ECO:0007669"/>
    <property type="project" value="UniProtKB-KW"/>
</dbReference>
<evidence type="ECO:0000256" key="3">
    <source>
        <dbReference type="ARBA" id="ARBA00022840"/>
    </source>
</evidence>
<dbReference type="PANTHER" id="PTHR43875:SF1">
    <property type="entry name" value="OSMOPROTECTIVE COMPOUNDS UPTAKE ATP-BINDING PROTEIN GGTA"/>
    <property type="match status" value="1"/>
</dbReference>
<dbReference type="InterPro" id="IPR003439">
    <property type="entry name" value="ABC_transporter-like_ATP-bd"/>
</dbReference>
<dbReference type="InterPro" id="IPR015855">
    <property type="entry name" value="ABC_transpr_MalK-like"/>
</dbReference>
<dbReference type="InterPro" id="IPR047641">
    <property type="entry name" value="ABC_transpr_MalK/UgpC-like"/>
</dbReference>
<dbReference type="RefSeq" id="WP_225564796.1">
    <property type="nucleotide sequence ID" value="NZ_JAIXCQ010000003.1"/>
</dbReference>
<keyword evidence="3 5" id="KW-0067">ATP-binding</keyword>
<gene>
    <name evidence="5" type="primary">ugpC</name>
    <name evidence="5" type="ORF">LEP48_06695</name>
</gene>
<evidence type="ECO:0000259" key="4">
    <source>
        <dbReference type="PROSITE" id="PS50893"/>
    </source>
</evidence>
<dbReference type="Gene3D" id="2.40.50.100">
    <property type="match status" value="1"/>
</dbReference>
<dbReference type="InterPro" id="IPR017871">
    <property type="entry name" value="ABC_transporter-like_CS"/>
</dbReference>
<accession>A0ABS7ZDC4</accession>